<dbReference type="Proteomes" id="UP000231259">
    <property type="component" value="Unassembled WGS sequence"/>
</dbReference>
<reference evidence="1 2" key="1">
    <citation type="submission" date="2013-09" db="EMBL/GenBank/DDBJ databases">
        <title>Genome sequencing of Phaeobacter antarcticus sp. nov. SM1211.</title>
        <authorList>
            <person name="Zhang X.-Y."/>
            <person name="Liu C."/>
            <person name="Chen X.-L."/>
            <person name="Xie B.-B."/>
            <person name="Qin Q.-L."/>
            <person name="Rong J.-C."/>
            <person name="Zhang Y.-Z."/>
        </authorList>
    </citation>
    <scope>NUCLEOTIDE SEQUENCE [LARGE SCALE GENOMIC DNA]</scope>
    <source>
        <strain evidence="1 2">SM1211</strain>
    </source>
</reference>
<keyword evidence="2" id="KW-1185">Reference proteome</keyword>
<comment type="caution">
    <text evidence="1">The sequence shown here is derived from an EMBL/GenBank/DDBJ whole genome shotgun (WGS) entry which is preliminary data.</text>
</comment>
<protein>
    <submittedName>
        <fullName evidence="1">Uncharacterized protein</fullName>
    </submittedName>
</protein>
<gene>
    <name evidence="1" type="ORF">P775_23770</name>
</gene>
<evidence type="ECO:0000313" key="2">
    <source>
        <dbReference type="Proteomes" id="UP000231259"/>
    </source>
</evidence>
<dbReference type="AlphaFoldDB" id="A0A2G8R7S0"/>
<dbReference type="EMBL" id="AWWI01000164">
    <property type="protein sequence ID" value="PIL17600.1"/>
    <property type="molecule type" value="Genomic_DNA"/>
</dbReference>
<dbReference type="RefSeq" id="WP_099913120.1">
    <property type="nucleotide sequence ID" value="NZ_AWWI01000164.1"/>
</dbReference>
<name>A0A2G8R7S0_9RHOB</name>
<proteinExistence type="predicted"/>
<evidence type="ECO:0000313" key="1">
    <source>
        <dbReference type="EMBL" id="PIL17600.1"/>
    </source>
</evidence>
<accession>A0A2G8R7S0</accession>
<organism evidence="1 2">
    <name type="scientific">Puniceibacterium antarcticum</name>
    <dbReference type="NCBI Taxonomy" id="1206336"/>
    <lineage>
        <taxon>Bacteria</taxon>
        <taxon>Pseudomonadati</taxon>
        <taxon>Pseudomonadota</taxon>
        <taxon>Alphaproteobacteria</taxon>
        <taxon>Rhodobacterales</taxon>
        <taxon>Paracoccaceae</taxon>
        <taxon>Puniceibacterium</taxon>
    </lineage>
</organism>
<dbReference type="OrthoDB" id="8338333at2"/>
<sequence length="347" mass="39869">MPDVNLHHYRCRAVFDWMEVAIDLPKKMLTLNVGRALKTALSDPGLGGVMVTDRARKTGEHTDQMLIRLQDPSLQRFKKLFEVIERRYHVPSAGPTMQHRVVGLELSVDFYPRPSKIKDEDDRILRRIQMSELLRKHFAPDELFISGDFSHTRDWLRYSDGMTYRQISAVPGPAAKALREVPKLLLASSDPKGHAPAPINATVYVGEKERELHYRLQDKTGNMRQKSEFRALPPQERRSRIEYTLFNKGWKGETLAEQLGIYTVSDISGFQFQNNRTSLLTFELPVFSVDKTGAPALEEIEIFKKTGCVGLKLFHIGRQEIERAKDIRDEMGRLPNPTCWRCPKPPM</sequence>